<dbReference type="RefSeq" id="WP_013259697.1">
    <property type="nucleotide sequence ID" value="NC_014365.1"/>
</dbReference>
<keyword evidence="2" id="KW-1185">Reference proteome</keyword>
<dbReference type="KEGG" id="dbr:Deba_2906"/>
<name>E1QKQ0_DESB2</name>
<gene>
    <name evidence="1" type="ordered locus">Deba_2906</name>
</gene>
<dbReference type="Proteomes" id="UP000009047">
    <property type="component" value="Chromosome"/>
</dbReference>
<dbReference type="OrthoDB" id="5464418at2"/>
<proteinExistence type="predicted"/>
<accession>E1QKQ0</accession>
<reference evidence="1 2" key="1">
    <citation type="journal article" date="2010" name="Stand. Genomic Sci.">
        <title>Complete genome sequence of Desulfarculus baarsii type strain (2st14).</title>
        <authorList>
            <person name="Sun H."/>
            <person name="Spring S."/>
            <person name="Lapidus A."/>
            <person name="Davenport K."/>
            <person name="Del Rio T.G."/>
            <person name="Tice H."/>
            <person name="Nolan M."/>
            <person name="Copeland A."/>
            <person name="Cheng J.F."/>
            <person name="Lucas S."/>
            <person name="Tapia R."/>
            <person name="Goodwin L."/>
            <person name="Pitluck S."/>
            <person name="Ivanova N."/>
            <person name="Pagani I."/>
            <person name="Mavromatis K."/>
            <person name="Ovchinnikova G."/>
            <person name="Pati A."/>
            <person name="Chen A."/>
            <person name="Palaniappan K."/>
            <person name="Hauser L."/>
            <person name="Chang Y.J."/>
            <person name="Jeffries C.D."/>
            <person name="Detter J.C."/>
            <person name="Han C."/>
            <person name="Rohde M."/>
            <person name="Brambilla E."/>
            <person name="Goker M."/>
            <person name="Woyke T."/>
            <person name="Bristow J."/>
            <person name="Eisen J.A."/>
            <person name="Markowitz V."/>
            <person name="Hugenholtz P."/>
            <person name="Kyrpides N.C."/>
            <person name="Klenk H.P."/>
            <person name="Land M."/>
        </authorList>
    </citation>
    <scope>NUCLEOTIDE SEQUENCE [LARGE SCALE GENOMIC DNA]</scope>
    <source>
        <strain evidence="2">ATCC 33931 / DSM 2075 / LMG 7858 / VKM B-1802 / 2st14</strain>
    </source>
</reference>
<evidence type="ECO:0000313" key="1">
    <source>
        <dbReference type="EMBL" id="ADK86259.1"/>
    </source>
</evidence>
<protein>
    <submittedName>
        <fullName evidence="1">Uncharacterized protein</fullName>
    </submittedName>
</protein>
<sequence length="555" mass="63891">MSQRKRAFQEVIINQTPLWDYFAASAEAVDFDHLRQALDFLHIDGGLIAAYGPDYPLVEPRELAPPLDSPLIEHTSLPAFSMVVFDRPLSYQDEGFQFDLLTPEGRPSDPSLAAANRQAFRGRLPRNLWGRMERIIGRRAVTPLANYPDIFELVTHMDRAHVLARDASGEFRMLGVFASLPSDLDGEIKRFGRHIGKFSPGDNERYAANRLFVYRFLMEQTGMPICGERHTSAALFARRLMQRRERFIIKVLGQSDRAITTLTSHGAHNSLPRVEKVALVQAAACDPERLARIRQEGFFLDPARQVVILRVRYQQHAYHVDNVMEDRACSVLAQELIHPVNGRVLGEVDVLGLNQDRLLQLNDIVRGEYQGDIVYRGREVISSTGAIDDRLRFLVAWLQKNRFQIADYSPDHFDRILKVVLKFLGEPTHAEDLTRHEELAQEAQTLLAELRLSHRLRLLERLVRTRSDSEGRKLQHAQILVILNHFLGTEGEELAAQHPKVMRKLLRICVRYLDQPYLRRQYLAKTPKTQYDHNLLDEYERLTQFVEQCQIMVGR</sequence>
<evidence type="ECO:0000313" key="2">
    <source>
        <dbReference type="Proteomes" id="UP000009047"/>
    </source>
</evidence>
<dbReference type="HOGENOM" id="CLU_469880_0_0_7"/>
<dbReference type="AlphaFoldDB" id="E1QKQ0"/>
<dbReference type="STRING" id="644282.Deba_2906"/>
<organism evidence="1 2">
    <name type="scientific">Desulfarculus baarsii (strain ATCC 33931 / DSM 2075 / LMG 7858 / VKM B-1802 / 2st14)</name>
    <dbReference type="NCBI Taxonomy" id="644282"/>
    <lineage>
        <taxon>Bacteria</taxon>
        <taxon>Pseudomonadati</taxon>
        <taxon>Thermodesulfobacteriota</taxon>
        <taxon>Desulfarculia</taxon>
        <taxon>Desulfarculales</taxon>
        <taxon>Desulfarculaceae</taxon>
        <taxon>Desulfarculus</taxon>
    </lineage>
</organism>
<dbReference type="eggNOG" id="ENOG502Z7QH">
    <property type="taxonomic scope" value="Bacteria"/>
</dbReference>
<dbReference type="EMBL" id="CP002085">
    <property type="protein sequence ID" value="ADK86259.1"/>
    <property type="molecule type" value="Genomic_DNA"/>
</dbReference>